<keyword evidence="2" id="KW-1133">Transmembrane helix</keyword>
<dbReference type="SMART" id="SM00382">
    <property type="entry name" value="AAA"/>
    <property type="match status" value="1"/>
</dbReference>
<dbReference type="Pfam" id="PF01471">
    <property type="entry name" value="PG_binding_1"/>
    <property type="match status" value="1"/>
</dbReference>
<dbReference type="Gene3D" id="3.90.70.10">
    <property type="entry name" value="Cysteine proteinases"/>
    <property type="match status" value="1"/>
</dbReference>
<dbReference type="SUPFAM" id="SSF47090">
    <property type="entry name" value="PGBD-like"/>
    <property type="match status" value="1"/>
</dbReference>
<comment type="caution">
    <text evidence="4">The sequence shown here is derived from an EMBL/GenBank/DDBJ whole genome shotgun (WGS) entry which is preliminary data.</text>
</comment>
<dbReference type="Proteomes" id="UP000650524">
    <property type="component" value="Unassembled WGS sequence"/>
</dbReference>
<dbReference type="PANTHER" id="PTHR35894">
    <property type="entry name" value="GENERAL SECRETION PATHWAY PROTEIN A-RELATED"/>
    <property type="match status" value="1"/>
</dbReference>
<dbReference type="Gene3D" id="3.40.50.300">
    <property type="entry name" value="P-loop containing nucleotide triphosphate hydrolases"/>
    <property type="match status" value="1"/>
</dbReference>
<dbReference type="InterPro" id="IPR052026">
    <property type="entry name" value="ExeA_AAA_ATPase_DNA-bind"/>
</dbReference>
<dbReference type="SUPFAM" id="SSF52540">
    <property type="entry name" value="P-loop containing nucleoside triphosphate hydrolases"/>
    <property type="match status" value="1"/>
</dbReference>
<reference evidence="4 5" key="1">
    <citation type="submission" date="2020-08" db="EMBL/GenBank/DDBJ databases">
        <title>Bridging the membrane lipid divide: bacteria of the FCB group superphylum have the potential to synthesize archaeal ether lipids.</title>
        <authorList>
            <person name="Villanueva L."/>
            <person name="Von Meijenfeldt F.A.B."/>
            <person name="Westbye A.B."/>
            <person name="Yadav S."/>
            <person name="Hopmans E.C."/>
            <person name="Dutilh B.E."/>
            <person name="Sinninghe Damste J.S."/>
        </authorList>
    </citation>
    <scope>NUCLEOTIDE SEQUENCE [LARGE SCALE GENOMIC DNA]</scope>
    <source>
        <strain evidence="4">NIOZ-UU27</strain>
    </source>
</reference>
<evidence type="ECO:0000256" key="2">
    <source>
        <dbReference type="SAM" id="Phobius"/>
    </source>
</evidence>
<feature type="compositionally biased region" description="Polar residues" evidence="1">
    <location>
        <begin position="348"/>
        <end position="357"/>
    </location>
</feature>
<dbReference type="CDD" id="cd00009">
    <property type="entry name" value="AAA"/>
    <property type="match status" value="1"/>
</dbReference>
<sequence>MYSAYFGLTENPFSLTPDPRFLFMSQRHREALAHLLFGMGERGGFVLLTGEVGTGKTTLCRSLLEQVPDGVEVALVLNPKQTALELVASLCDELNVSYPLDTDSLKVLIDLLNLHLLEIHAKGRRTVLIIDEAQNLSTDVLEQVRLLTNLETTTKKLLQILLIGQPELHTMMARPELRQLGQRITARYHLTPLLLRETAAYVQHRLEVAGCKRELFNKGTFHLVHRLSGGVPRLINTICDRALLGAYAKQRDHVNRRLVRKAASEVIGPGTLLRPRRRLFGWAVALLVLLILVAGWQFLDWPIIPKQTILTEEKLPKPTPAIKPASGEVQIERGEENREAKTIPPESLETSVVSDSSGEAERQDAGDAAITVGDLLEGGEVKTDKDSAFAVLFNQWQTAYPALPGMTACERATKVGLRCFNGRGNWTTLQNLNRPAILELIDENQRRHYAAVVLMEEGDITLDFGAQQVTLDRAGIEPFWFGDFTLLWKPAPLDLSLIKEGDTGPDVLWLRAQLDRLEGRQREPDTPSPSPVFDNTLKRRVMDFQRAHFIKADGIVGDQTLIQLNMGTADHAIPLLHIQSQNGEMNVLHP</sequence>
<dbReference type="InterPro" id="IPR003593">
    <property type="entry name" value="AAA+_ATPase"/>
</dbReference>
<protein>
    <submittedName>
        <fullName evidence="4">AAA family ATPase</fullName>
    </submittedName>
</protein>
<accession>A0A8J6MXQ3</accession>
<dbReference type="GO" id="GO:0016887">
    <property type="term" value="F:ATP hydrolysis activity"/>
    <property type="evidence" value="ECO:0007669"/>
    <property type="project" value="InterPro"/>
</dbReference>
<dbReference type="PANTHER" id="PTHR35894:SF1">
    <property type="entry name" value="PHOSPHORIBULOKINASE _ URIDINE KINASE FAMILY"/>
    <property type="match status" value="1"/>
</dbReference>
<evidence type="ECO:0000313" key="4">
    <source>
        <dbReference type="EMBL" id="MBC8176760.1"/>
    </source>
</evidence>
<feature type="transmembrane region" description="Helical" evidence="2">
    <location>
        <begin position="279"/>
        <end position="299"/>
    </location>
</feature>
<evidence type="ECO:0000259" key="3">
    <source>
        <dbReference type="SMART" id="SM00382"/>
    </source>
</evidence>
<dbReference type="Gene3D" id="1.10.101.10">
    <property type="entry name" value="PGBD-like superfamily/PGBD"/>
    <property type="match status" value="1"/>
</dbReference>
<evidence type="ECO:0000313" key="5">
    <source>
        <dbReference type="Proteomes" id="UP000650524"/>
    </source>
</evidence>
<dbReference type="EMBL" id="JACNJD010000159">
    <property type="protein sequence ID" value="MBC8176760.1"/>
    <property type="molecule type" value="Genomic_DNA"/>
</dbReference>
<dbReference type="InterPro" id="IPR036366">
    <property type="entry name" value="PGBDSf"/>
</dbReference>
<dbReference type="InterPro" id="IPR036365">
    <property type="entry name" value="PGBD-like_sf"/>
</dbReference>
<feature type="region of interest" description="Disordered" evidence="1">
    <location>
        <begin position="332"/>
        <end position="364"/>
    </location>
</feature>
<feature type="domain" description="AAA+ ATPase" evidence="3">
    <location>
        <begin position="42"/>
        <end position="185"/>
    </location>
</feature>
<keyword evidence="2" id="KW-0812">Transmembrane</keyword>
<gene>
    <name evidence="4" type="ORF">H8E19_05095</name>
</gene>
<dbReference type="InterPro" id="IPR049945">
    <property type="entry name" value="AAA_22"/>
</dbReference>
<keyword evidence="2" id="KW-0472">Membrane</keyword>
<name>A0A8J6MXQ3_9DELT</name>
<dbReference type="Pfam" id="PF13401">
    <property type="entry name" value="AAA_22"/>
    <property type="match status" value="1"/>
</dbReference>
<feature type="compositionally biased region" description="Basic and acidic residues" evidence="1">
    <location>
        <begin position="332"/>
        <end position="341"/>
    </location>
</feature>
<proteinExistence type="predicted"/>
<dbReference type="InterPro" id="IPR002477">
    <property type="entry name" value="Peptidoglycan-bd-like"/>
</dbReference>
<evidence type="ECO:0000256" key="1">
    <source>
        <dbReference type="SAM" id="MobiDB-lite"/>
    </source>
</evidence>
<organism evidence="4 5">
    <name type="scientific">Candidatus Desulfacyla euxinica</name>
    <dbReference type="NCBI Taxonomy" id="2841693"/>
    <lineage>
        <taxon>Bacteria</taxon>
        <taxon>Deltaproteobacteria</taxon>
        <taxon>Candidatus Desulfacyla</taxon>
    </lineage>
</organism>
<dbReference type="InterPro" id="IPR027417">
    <property type="entry name" value="P-loop_NTPase"/>
</dbReference>
<dbReference type="AlphaFoldDB" id="A0A8J6MXQ3"/>